<dbReference type="InterPro" id="IPR012337">
    <property type="entry name" value="RNaseH-like_sf"/>
</dbReference>
<comment type="caution">
    <text evidence="1">The sequence shown here is derived from an EMBL/GenBank/DDBJ whole genome shotgun (WGS) entry which is preliminary data.</text>
</comment>
<dbReference type="Proteomes" id="UP000886998">
    <property type="component" value="Unassembled WGS sequence"/>
</dbReference>
<sequence length="186" mass="20861">MDPFCLIALMQVPEFSTEFFLSTSLRAEVLCLCDGVNELRFTQLCHNSAAMLGKFTRAVNLRDSKTALLAIVSDNNPITQNVLDCRQHLKNLESLRKTIVLQWVPANCGVPGNQKADSMAKKGVLVMQKVSRSVSYSIKILIKRSIKPRAQEHFSNHVSYTILNLRNGPRRRAVAKLRLATGYDCL</sequence>
<dbReference type="Gene3D" id="3.30.420.10">
    <property type="entry name" value="Ribonuclease H-like superfamily/Ribonuclease H"/>
    <property type="match status" value="1"/>
</dbReference>
<accession>A0A8X6YP60</accession>
<organism evidence="1 2">
    <name type="scientific">Trichonephila inaurata madagascariensis</name>
    <dbReference type="NCBI Taxonomy" id="2747483"/>
    <lineage>
        <taxon>Eukaryota</taxon>
        <taxon>Metazoa</taxon>
        <taxon>Ecdysozoa</taxon>
        <taxon>Arthropoda</taxon>
        <taxon>Chelicerata</taxon>
        <taxon>Arachnida</taxon>
        <taxon>Araneae</taxon>
        <taxon>Araneomorphae</taxon>
        <taxon>Entelegynae</taxon>
        <taxon>Araneoidea</taxon>
        <taxon>Nephilidae</taxon>
        <taxon>Trichonephila</taxon>
        <taxon>Trichonephila inaurata</taxon>
    </lineage>
</organism>
<reference evidence="1" key="1">
    <citation type="submission" date="2020-08" db="EMBL/GenBank/DDBJ databases">
        <title>Multicomponent nature underlies the extraordinary mechanical properties of spider dragline silk.</title>
        <authorList>
            <person name="Kono N."/>
            <person name="Nakamura H."/>
            <person name="Mori M."/>
            <person name="Yoshida Y."/>
            <person name="Ohtoshi R."/>
            <person name="Malay A.D."/>
            <person name="Moran D.A.P."/>
            <person name="Tomita M."/>
            <person name="Numata K."/>
            <person name="Arakawa K."/>
        </authorList>
    </citation>
    <scope>NUCLEOTIDE SEQUENCE</scope>
</reference>
<proteinExistence type="predicted"/>
<dbReference type="OrthoDB" id="6424749at2759"/>
<dbReference type="GO" id="GO:0003676">
    <property type="term" value="F:nucleic acid binding"/>
    <property type="evidence" value="ECO:0007669"/>
    <property type="project" value="InterPro"/>
</dbReference>
<protein>
    <submittedName>
        <fullName evidence="1">RNase H domain-containing protein</fullName>
    </submittedName>
</protein>
<name>A0A8X6YP60_9ARAC</name>
<gene>
    <name evidence="1" type="primary">HNAJ_LOCUS10313</name>
    <name evidence="1" type="ORF">TNIN_76521</name>
</gene>
<dbReference type="InterPro" id="IPR036397">
    <property type="entry name" value="RNaseH_sf"/>
</dbReference>
<evidence type="ECO:0000313" key="1">
    <source>
        <dbReference type="EMBL" id="GFY74430.1"/>
    </source>
</evidence>
<dbReference type="SUPFAM" id="SSF53098">
    <property type="entry name" value="Ribonuclease H-like"/>
    <property type="match status" value="1"/>
</dbReference>
<keyword evidence="2" id="KW-1185">Reference proteome</keyword>
<dbReference type="AlphaFoldDB" id="A0A8X6YP60"/>
<dbReference type="EMBL" id="BMAV01020732">
    <property type="protein sequence ID" value="GFY74430.1"/>
    <property type="molecule type" value="Genomic_DNA"/>
</dbReference>
<evidence type="ECO:0000313" key="2">
    <source>
        <dbReference type="Proteomes" id="UP000886998"/>
    </source>
</evidence>